<sequence>MTQPAPDEQLPALPPRGDLPPGYEPTPTTAWSWDDYFAGHPVDE</sequence>
<evidence type="ECO:0000313" key="1">
    <source>
        <dbReference type="EMBL" id="WWQ65832.1"/>
    </source>
</evidence>
<dbReference type="Proteomes" id="UP001432251">
    <property type="component" value="Chromosome"/>
</dbReference>
<dbReference type="EMBL" id="CP146022">
    <property type="protein sequence ID" value="WWQ65832.1"/>
    <property type="molecule type" value="Genomic_DNA"/>
</dbReference>
<keyword evidence="2" id="KW-1185">Reference proteome</keyword>
<organism evidence="1 2">
    <name type="scientific">Streptomyces citrinus</name>
    <dbReference type="NCBI Taxonomy" id="3118173"/>
    <lineage>
        <taxon>Bacteria</taxon>
        <taxon>Bacillati</taxon>
        <taxon>Actinomycetota</taxon>
        <taxon>Actinomycetes</taxon>
        <taxon>Kitasatosporales</taxon>
        <taxon>Streptomycetaceae</taxon>
        <taxon>Streptomyces</taxon>
    </lineage>
</organism>
<name>A0ACD5AF45_9ACTN</name>
<gene>
    <name evidence="1" type="ORF">V2W30_22565</name>
</gene>
<protein>
    <submittedName>
        <fullName evidence="1">Uncharacterized protein</fullName>
    </submittedName>
</protein>
<accession>A0ACD5AF45</accession>
<evidence type="ECO:0000313" key="2">
    <source>
        <dbReference type="Proteomes" id="UP001432251"/>
    </source>
</evidence>
<proteinExistence type="predicted"/>
<reference evidence="1" key="1">
    <citation type="journal article" date="2025" name="Int. J. Syst. Evol. Microbiol.">
        <title>Streptomyces citrinus sp. nov., with yellow diffusible pigment.</title>
        <authorList>
            <person name="He Y."/>
            <person name="Yang E."/>
            <person name="Xu J."/>
            <person name="Sun Y."/>
            <person name="Sun L."/>
        </authorList>
    </citation>
    <scope>NUCLEOTIDE SEQUENCE</scope>
    <source>
        <strain evidence="1">Q6</strain>
    </source>
</reference>